<dbReference type="PANTHER" id="PTHR23112:SF0">
    <property type="entry name" value="TRANSMEMBRANE PROTEIN 116"/>
    <property type="match status" value="1"/>
</dbReference>
<feature type="region of interest" description="Disordered" evidence="6">
    <location>
        <begin position="56"/>
        <end position="165"/>
    </location>
</feature>
<dbReference type="InterPro" id="IPR017884">
    <property type="entry name" value="SANT_dom"/>
</dbReference>
<feature type="region of interest" description="Disordered" evidence="6">
    <location>
        <begin position="543"/>
        <end position="563"/>
    </location>
</feature>
<feature type="domain" description="SANT" evidence="10">
    <location>
        <begin position="1314"/>
        <end position="1365"/>
    </location>
</feature>
<feature type="region of interest" description="Disordered" evidence="6">
    <location>
        <begin position="779"/>
        <end position="808"/>
    </location>
</feature>
<feature type="transmembrane region" description="Helical" evidence="7">
    <location>
        <begin position="1763"/>
        <end position="1785"/>
    </location>
</feature>
<proteinExistence type="predicted"/>
<organism evidence="11 12">
    <name type="scientific">Physocladia obscura</name>
    <dbReference type="NCBI Taxonomy" id="109957"/>
    <lineage>
        <taxon>Eukaryota</taxon>
        <taxon>Fungi</taxon>
        <taxon>Fungi incertae sedis</taxon>
        <taxon>Chytridiomycota</taxon>
        <taxon>Chytridiomycota incertae sedis</taxon>
        <taxon>Chytridiomycetes</taxon>
        <taxon>Chytridiales</taxon>
        <taxon>Chytriomycetaceae</taxon>
        <taxon>Physocladia</taxon>
    </lineage>
</organism>
<dbReference type="EMBL" id="JADGJH010000196">
    <property type="protein sequence ID" value="KAJ3134239.1"/>
    <property type="molecule type" value="Genomic_DNA"/>
</dbReference>
<evidence type="ECO:0000256" key="5">
    <source>
        <dbReference type="ARBA" id="ARBA00023242"/>
    </source>
</evidence>
<protein>
    <submittedName>
        <fullName evidence="11">SWI SNF, matrix associated, actin dependent regulator of chromatin, sub c, member 2</fullName>
    </submittedName>
</protein>
<feature type="region of interest" description="Disordered" evidence="6">
    <location>
        <begin position="1176"/>
        <end position="1197"/>
    </location>
</feature>
<name>A0AAD5T7M3_9FUNG</name>
<dbReference type="SMART" id="SM00717">
    <property type="entry name" value="SANT"/>
    <property type="match status" value="1"/>
</dbReference>
<evidence type="ECO:0000256" key="6">
    <source>
        <dbReference type="SAM" id="MobiDB-lite"/>
    </source>
</evidence>
<dbReference type="Proteomes" id="UP001211907">
    <property type="component" value="Unassembled WGS sequence"/>
</dbReference>
<feature type="domain" description="Myb-like" evidence="8">
    <location>
        <begin position="1318"/>
        <end position="1357"/>
    </location>
</feature>
<feature type="compositionally biased region" description="Low complexity" evidence="6">
    <location>
        <begin position="223"/>
        <end position="243"/>
    </location>
</feature>
<feature type="compositionally biased region" description="Low complexity" evidence="6">
    <location>
        <begin position="721"/>
        <end position="735"/>
    </location>
</feature>
<comment type="caution">
    <text evidence="11">The sequence shown here is derived from an EMBL/GenBank/DDBJ whole genome shotgun (WGS) entry which is preliminary data.</text>
</comment>
<feature type="region of interest" description="Disordered" evidence="6">
    <location>
        <begin position="441"/>
        <end position="462"/>
    </location>
</feature>
<dbReference type="CDD" id="cd00167">
    <property type="entry name" value="SANT"/>
    <property type="match status" value="1"/>
</dbReference>
<keyword evidence="3 7" id="KW-1133">Transmembrane helix</keyword>
<dbReference type="Gene3D" id="1.10.10.60">
    <property type="entry name" value="Homeodomain-like"/>
    <property type="match status" value="1"/>
</dbReference>
<feature type="region of interest" description="Disordered" evidence="6">
    <location>
        <begin position="217"/>
        <end position="261"/>
    </location>
</feature>
<feature type="region of interest" description="Disordered" evidence="6">
    <location>
        <begin position="715"/>
        <end position="736"/>
    </location>
</feature>
<dbReference type="SUPFAM" id="SSF46689">
    <property type="entry name" value="Homeodomain-like"/>
    <property type="match status" value="1"/>
</dbReference>
<dbReference type="GO" id="GO:0004930">
    <property type="term" value="F:G protein-coupled receptor activity"/>
    <property type="evidence" value="ECO:0007669"/>
    <property type="project" value="TreeGrafter"/>
</dbReference>
<evidence type="ECO:0000259" key="8">
    <source>
        <dbReference type="PROSITE" id="PS50090"/>
    </source>
</evidence>
<gene>
    <name evidence="11" type="primary">SMARCC2</name>
    <name evidence="11" type="ORF">HK100_003751</name>
</gene>
<feature type="compositionally biased region" description="Low complexity" evidence="6">
    <location>
        <begin position="958"/>
        <end position="971"/>
    </location>
</feature>
<sequence length="1853" mass="202114">MSRSGSHNPGYTYSPQPIPNFLPESTRMMINSGPGMIRQTSNKRQLQNQSWHFPAKVHGSPQISRYQQSQQQSSDQYYNQNTENSGHLDSHVKLMSSRVGTSVLKRSSISGDRVKRSTRPTKMQDDYDNIGNDNDEIDFESGSDSADFINQKRMQRSVSTPPRSFYTKTTATVGTVAAALRNQAGSKDRKHRSRTADEVYEMTVNAYQADLAEEIGEERRRNASTSRNNSDNNNQNVNYGNTSARNRAVIPEPRLSSSSMSLARSGFQTRVGSLVRFSGEDEIAYEIMHTQSDASSGGTGSRGNSLQRQNNKYDKDENVIEEEDENLTILEPVKDQESPPAEVPTFALQNFESRSKSVDTRVRSAAVTQHDILKARRKEIEKELAIPPLILAARSVSVDTRTTSAAARLLQSPLSSPVVQKKKFKNESLYSIPSFNSAVHKKDASVQGKKAKKPALNSNSLNSDSKAYLLPTLFGSKNLPTVREANNSEENDSNSSDQSHQAVVTSPAIRNTTIVGAVLVSSPPPAAVPNQEYHQFLRKVSQYLPHSPQPPQPPPSSLSSPLQARYDDIKPQYSVDETIVDTSWLEYAANLSVSEHVECLSTDTLALLQEMRSAKNEAAAELVGATAFGLGYYDDFGRPTKQGTADVMTAFLGKSSAVSVVEQQFKGDDGLVQKKNEETTLVSDDDGNGDEMDDSDLSASVARLKKSRLHQISAAIGTEKSPTNSNSTSSPSSNPALKKVFNNMMAPAAKPSLSSSALPFLVSPVVSVTIDGGGGESPISPSFSSFAFPPPRSMSRTYSKQPARDVNSNNNSIQLLQSRSNDVGNSDYFPAMAVSPSLKNTSTRMCLTMASLRESLIESLQSSPGYVNATIANEQQQQKVDSEKVQNTKMEIVETLQKVNPVVKGTVVMSTIDVIAPVADEGGDGGFGRAVTEFESFQQRSGEKRKKFFYGGGEKEMTAPTEASTAPAPTENTDGGAQFNETVSADTTVNINGVSSSSSGLSALDLLAQHAHELSTLESSAVNNTKLAAIKHTKKQRPVPVFSRAGRAIEPDTRPSQVGPTLRGHLTAHSSKPSATAASAFPTPRNSTESSVDNNGSIIPPTQATKTGTKQSLTFLKDVPKSPKKSHHEMSATRLRTRLLAMQEQRAQRYRRAPPVICSSCGASCGRSTNIVTSTAESETLPTTKNEPSQTQDAATTATTVPVTRWHCIRNVGLDICSGCFDDGRFPSNFLSCDFVKLGLGAAPEEIVLRVLSKSATIAAGQHVSLETLMSEETDGKDDADLRDLYTFLKNETNDFNDGVGSNGGIKGGVGTLSSLLPWTHEETFLLLEGVEHFDEDWGKIAFHVGTRGNDECVERFLAVPIEEPYLTEAHATPAVLAFRRVADKLKSEDNARIGGSRDGGAGVSASVWPVSVFEKLPCTPVEDPVMALAALLASAVDENIARAVADAAIRAATVIHANPNERGRSGSVGNIYHAKKDPPILLASSTKSPKSNSVNVNLDVLAAELHLKKFGLILDRYEEKVSRMEHERCQADADRRINMSDAVVHRKEVREMRKKQKVDLQEAGGNYGNSDEKIQFGGIEVESELDEKSEQNEEEEADAQSLLDEGTQEESALEDVSREEEEDNVSDNDEQDGNSRDEADLLGSVALASCDIVQSITNLIGNEIATTNVTACNVVGTISQFVYNAVTFWTFSISLYCYISIIFKPKIADDSLKWLHVYSWTMSLLFTIMMFICEKILARGNILGDATYECWIGSNYSDLRVYLFYFPMWIHFFALGIMYTHMFIRVSSVQREAAKNCVYSNEIPEIVGIFSSSAEQSLESEDGANLHENYTLNKNKNKLNNVAEIGTVKNSR</sequence>
<feature type="region of interest" description="Disordered" evidence="6">
    <location>
        <begin position="1"/>
        <end position="20"/>
    </location>
</feature>
<keyword evidence="12" id="KW-1185">Reference proteome</keyword>
<feature type="compositionally biased region" description="Polar residues" evidence="6">
    <location>
        <begin position="1"/>
        <end position="15"/>
    </location>
</feature>
<feature type="compositionally biased region" description="Polar residues" evidence="6">
    <location>
        <begin position="1085"/>
        <end position="1114"/>
    </location>
</feature>
<dbReference type="GO" id="GO:0007166">
    <property type="term" value="P:cell surface receptor signaling pathway"/>
    <property type="evidence" value="ECO:0007669"/>
    <property type="project" value="InterPro"/>
</dbReference>
<reference evidence="11" key="1">
    <citation type="submission" date="2020-05" db="EMBL/GenBank/DDBJ databases">
        <title>Phylogenomic resolution of chytrid fungi.</title>
        <authorList>
            <person name="Stajich J.E."/>
            <person name="Amses K."/>
            <person name="Simmons R."/>
            <person name="Seto K."/>
            <person name="Myers J."/>
            <person name="Bonds A."/>
            <person name="Quandt C.A."/>
            <person name="Barry K."/>
            <person name="Liu P."/>
            <person name="Grigoriev I."/>
            <person name="Longcore J.E."/>
            <person name="James T.Y."/>
        </authorList>
    </citation>
    <scope>NUCLEOTIDE SEQUENCE</scope>
    <source>
        <strain evidence="11">JEL0513</strain>
    </source>
</reference>
<evidence type="ECO:0000256" key="3">
    <source>
        <dbReference type="ARBA" id="ARBA00022989"/>
    </source>
</evidence>
<evidence type="ECO:0000256" key="4">
    <source>
        <dbReference type="ARBA" id="ARBA00023136"/>
    </source>
</evidence>
<feature type="compositionally biased region" description="Polar residues" evidence="6">
    <location>
        <begin position="289"/>
        <end position="310"/>
    </location>
</feature>
<feature type="non-terminal residue" evidence="11">
    <location>
        <position position="1853"/>
    </location>
</feature>
<evidence type="ECO:0000259" key="9">
    <source>
        <dbReference type="PROSITE" id="PS50261"/>
    </source>
</evidence>
<dbReference type="GO" id="GO:0007189">
    <property type="term" value="P:adenylate cyclase-activating G protein-coupled receptor signaling pathway"/>
    <property type="evidence" value="ECO:0007669"/>
    <property type="project" value="TreeGrafter"/>
</dbReference>
<feature type="domain" description="G-protein coupled receptors family 2 profile 2" evidence="9">
    <location>
        <begin position="1648"/>
        <end position="1792"/>
    </location>
</feature>
<dbReference type="PROSITE" id="PS50261">
    <property type="entry name" value="G_PROTEIN_RECEP_F2_4"/>
    <property type="match status" value="1"/>
</dbReference>
<accession>A0AAD5T7M3</accession>
<feature type="region of interest" description="Disordered" evidence="6">
    <location>
        <begin position="1050"/>
        <end position="1131"/>
    </location>
</feature>
<dbReference type="Pfam" id="PF00249">
    <property type="entry name" value="Myb_DNA-binding"/>
    <property type="match status" value="1"/>
</dbReference>
<feature type="region of interest" description="Disordered" evidence="6">
    <location>
        <begin position="289"/>
        <end position="312"/>
    </location>
</feature>
<evidence type="ECO:0000313" key="11">
    <source>
        <dbReference type="EMBL" id="KAJ3134239.1"/>
    </source>
</evidence>
<feature type="region of interest" description="Disordered" evidence="6">
    <location>
        <begin position="669"/>
        <end position="697"/>
    </location>
</feature>
<feature type="transmembrane region" description="Helical" evidence="7">
    <location>
        <begin position="1682"/>
        <end position="1704"/>
    </location>
</feature>
<evidence type="ECO:0000313" key="12">
    <source>
        <dbReference type="Proteomes" id="UP001211907"/>
    </source>
</evidence>
<keyword evidence="4 7" id="KW-0472">Membrane</keyword>
<dbReference type="PANTHER" id="PTHR23112">
    <property type="entry name" value="G PROTEIN-COUPLED RECEPTOR 157-RELATED"/>
    <property type="match status" value="1"/>
</dbReference>
<dbReference type="InterPro" id="IPR017981">
    <property type="entry name" value="GPCR_2-like_7TM"/>
</dbReference>
<feature type="region of interest" description="Disordered" evidence="6">
    <location>
        <begin position="951"/>
        <end position="975"/>
    </location>
</feature>
<evidence type="ECO:0000256" key="1">
    <source>
        <dbReference type="ARBA" id="ARBA00004141"/>
    </source>
</evidence>
<keyword evidence="5" id="KW-0539">Nucleus</keyword>
<feature type="region of interest" description="Disordered" evidence="6">
    <location>
        <begin position="1549"/>
        <end position="1638"/>
    </location>
</feature>
<evidence type="ECO:0000256" key="2">
    <source>
        <dbReference type="ARBA" id="ARBA00022692"/>
    </source>
</evidence>
<feature type="compositionally biased region" description="Polar residues" evidence="6">
    <location>
        <begin position="156"/>
        <end position="165"/>
    </location>
</feature>
<dbReference type="PROSITE" id="PS50090">
    <property type="entry name" value="MYB_LIKE"/>
    <property type="match status" value="1"/>
</dbReference>
<feature type="compositionally biased region" description="Acidic residues" evidence="6">
    <location>
        <begin position="1607"/>
        <end position="1633"/>
    </location>
</feature>
<feature type="compositionally biased region" description="Low complexity" evidence="6">
    <location>
        <begin position="1067"/>
        <end position="1084"/>
    </location>
</feature>
<evidence type="ECO:0000259" key="10">
    <source>
        <dbReference type="PROSITE" id="PS51293"/>
    </source>
</evidence>
<comment type="subcellular location">
    <subcellularLocation>
        <location evidence="1">Membrane</location>
        <topology evidence="1">Multi-pass membrane protein</topology>
    </subcellularLocation>
</comment>
<feature type="compositionally biased region" description="Basic and acidic residues" evidence="6">
    <location>
        <begin position="669"/>
        <end position="678"/>
    </location>
</feature>
<feature type="compositionally biased region" description="Pro residues" evidence="6">
    <location>
        <begin position="547"/>
        <end position="556"/>
    </location>
</feature>
<dbReference type="InterPro" id="IPR009057">
    <property type="entry name" value="Homeodomain-like_sf"/>
</dbReference>
<dbReference type="GO" id="GO:0005634">
    <property type="term" value="C:nucleus"/>
    <property type="evidence" value="ECO:0007669"/>
    <property type="project" value="UniProtKB-ARBA"/>
</dbReference>
<evidence type="ECO:0000256" key="7">
    <source>
        <dbReference type="SAM" id="Phobius"/>
    </source>
</evidence>
<feature type="compositionally biased region" description="Acidic residues" evidence="6">
    <location>
        <begin position="683"/>
        <end position="696"/>
    </location>
</feature>
<dbReference type="GO" id="GO:0005886">
    <property type="term" value="C:plasma membrane"/>
    <property type="evidence" value="ECO:0007669"/>
    <property type="project" value="TreeGrafter"/>
</dbReference>
<dbReference type="PROSITE" id="PS51293">
    <property type="entry name" value="SANT"/>
    <property type="match status" value="1"/>
</dbReference>
<dbReference type="Gene3D" id="1.20.1070.10">
    <property type="entry name" value="Rhodopsin 7-helix transmembrane proteins"/>
    <property type="match status" value="1"/>
</dbReference>
<feature type="region of interest" description="Disordered" evidence="6">
    <location>
        <begin position="484"/>
        <end position="504"/>
    </location>
</feature>
<feature type="compositionally biased region" description="Polar residues" evidence="6">
    <location>
        <begin position="98"/>
        <end position="110"/>
    </location>
</feature>
<keyword evidence="2 7" id="KW-0812">Transmembrane</keyword>
<dbReference type="Pfam" id="PF05462">
    <property type="entry name" value="Dicty_CAR"/>
    <property type="match status" value="1"/>
</dbReference>
<feature type="transmembrane region" description="Helical" evidence="7">
    <location>
        <begin position="1716"/>
        <end position="1733"/>
    </location>
</feature>
<feature type="compositionally biased region" description="Polar residues" evidence="6">
    <location>
        <begin position="1176"/>
        <end position="1193"/>
    </location>
</feature>
<dbReference type="InterPro" id="IPR001005">
    <property type="entry name" value="SANT/Myb"/>
</dbReference>
<dbReference type="FunFam" id="1.10.10.60:FF:000014">
    <property type="entry name" value="SWI/SNF complex subunit SMARCC2 isoform C"/>
    <property type="match status" value="1"/>
</dbReference>
<feature type="compositionally biased region" description="Low complexity" evidence="6">
    <location>
        <begin position="60"/>
        <end position="80"/>
    </location>
</feature>